<dbReference type="PANTHER" id="PTHR12526:SF630">
    <property type="entry name" value="GLYCOSYLTRANSFERASE"/>
    <property type="match status" value="1"/>
</dbReference>
<keyword evidence="1" id="KW-0808">Transferase</keyword>
<name>A0A414WQZ6_BACOV</name>
<dbReference type="CDD" id="cd03801">
    <property type="entry name" value="GT4_PimA-like"/>
    <property type="match status" value="1"/>
</dbReference>
<evidence type="ECO:0000313" key="1">
    <source>
        <dbReference type="EMBL" id="RHH39445.1"/>
    </source>
</evidence>
<dbReference type="AlphaFoldDB" id="A0A414WQZ6"/>
<reference evidence="1 2" key="1">
    <citation type="submission" date="2018-08" db="EMBL/GenBank/DDBJ databases">
        <title>A genome reference for cultivated species of the human gut microbiota.</title>
        <authorList>
            <person name="Zou Y."/>
            <person name="Xue W."/>
            <person name="Luo G."/>
        </authorList>
    </citation>
    <scope>NUCLEOTIDE SEQUENCE [LARGE SCALE GENOMIC DNA]</scope>
    <source>
        <strain evidence="1 2">AM17-48</strain>
    </source>
</reference>
<organism evidence="1 2">
    <name type="scientific">Bacteroides ovatus</name>
    <dbReference type="NCBI Taxonomy" id="28116"/>
    <lineage>
        <taxon>Bacteria</taxon>
        <taxon>Pseudomonadati</taxon>
        <taxon>Bacteroidota</taxon>
        <taxon>Bacteroidia</taxon>
        <taxon>Bacteroidales</taxon>
        <taxon>Bacteroidaceae</taxon>
        <taxon>Bacteroides</taxon>
    </lineage>
</organism>
<evidence type="ECO:0000313" key="2">
    <source>
        <dbReference type="Proteomes" id="UP000283329"/>
    </source>
</evidence>
<dbReference type="Gene3D" id="3.40.50.2000">
    <property type="entry name" value="Glycogen Phosphorylase B"/>
    <property type="match status" value="2"/>
</dbReference>
<dbReference type="RefSeq" id="WP_115485118.1">
    <property type="nucleotide sequence ID" value="NZ_CAKJZM010000002.1"/>
</dbReference>
<dbReference type="SUPFAM" id="SSF53756">
    <property type="entry name" value="UDP-Glycosyltransferase/glycogen phosphorylase"/>
    <property type="match status" value="1"/>
</dbReference>
<comment type="caution">
    <text evidence="1">The sequence shown here is derived from an EMBL/GenBank/DDBJ whole genome shotgun (WGS) entry which is preliminary data.</text>
</comment>
<dbReference type="Pfam" id="PF13692">
    <property type="entry name" value="Glyco_trans_1_4"/>
    <property type="match status" value="1"/>
</dbReference>
<proteinExistence type="predicted"/>
<sequence length="392" mass="45273">MKVIWISSECPYPANTGGRIVVMKKLEYFSQNNEIYFFCVVDDDDEYKYRIDLLKYCKEVHLYKRNKGAALFKLIKDPFICVSRWVASMKKDIDICFEREKVDWVIVEFPQMLGNISCKILNSNKLIISQHNIEYATLNNLAKSITNPLKRAIYNVEAKRLYHFEKRYYREMSVKLFTFVSIEDKAFFEKKFGKFNTLLVPVGTEMHEYKAYKDSSNIISFFGKMSYLPNVEAALWFSKQVFPLIQKKIPESKFYIIGKDPSKELVELSGSNPNIVVTGTVDSIEDYYEHTDIVVIPLTHGGGVKVKVLEALGHGKLVVSTIKGIEGTTFRNGKELLTSASAKEFACVCIDILQHLSCYEGVRRSGYENVREKFTWKTIVEKFELELNNLNL</sequence>
<dbReference type="PANTHER" id="PTHR12526">
    <property type="entry name" value="GLYCOSYLTRANSFERASE"/>
    <property type="match status" value="1"/>
</dbReference>
<dbReference type="Proteomes" id="UP000283329">
    <property type="component" value="Unassembled WGS sequence"/>
</dbReference>
<protein>
    <submittedName>
        <fullName evidence="1">Glycosyltransferase</fullName>
    </submittedName>
</protein>
<dbReference type="EMBL" id="QRJR01000041">
    <property type="protein sequence ID" value="RHH39445.1"/>
    <property type="molecule type" value="Genomic_DNA"/>
</dbReference>
<dbReference type="GO" id="GO:0016740">
    <property type="term" value="F:transferase activity"/>
    <property type="evidence" value="ECO:0007669"/>
    <property type="project" value="UniProtKB-KW"/>
</dbReference>
<accession>A0A414WQZ6</accession>
<gene>
    <name evidence="1" type="ORF">DW206_24335</name>
</gene>